<sequence length="765" mass="85138">MAAFDVESKQFIFIVGENQAAFTVHAAIIAKQSKALDVLINGSMGEASEGKAIIKDIDEDTFILFCQFAYTGDYTTLDFTHIPTTELPYIADRDEPVVEPEPEPEPEPVEEVPAPAPEPVDGFESWGLAARRVKKQKKPSKSVLLRQELDNLVYDTETSRTIFTARCEVRQNSNPTEDYTPVFLGHAQLYVFAEQWGIDVLKTLALSKLHQTLTSFTLYAVRRPDIVELLRYTFSNDHTPDRVGAVDDLRSLVMLYTACEVESLVHCPEFLSLVGEGGQLAQNLVQILGFVIRDTASTGIWIAIQIIKFPTTTLVRSPKLFCTSMPSLPFGLPSYLLLLLLLFSTNINTSFPTVSTLPKWPVILRELHFPAPYTEYDRKLLITPFYTLPTTIRLVTGEPISAPFSKRSASAMDDVREAELPHCASALGPNSYHSPRFSPAHLLQRVSEPVPITVLGIATMSKPKLAPARQVKFGLQYTVSVLAYSQVVRSNILQTRLLWGVPVLTPRRAALISGRTLARHTESRDYIKVTLVCRVDDLLRAADLFFDSRSRERHYRLGQALLERGHLIDLGQGGLHILAKLEPRELPLDLVDRVFQIPALLNVLEERSSQPLPSVEDRAADDPVPGLLGRRTPEAALLLLPLRNEAADDGILIDRQGFLARELLRPVRIDLARHPTGRPHQVALRLVAGDDSARVSGDRPPEVVPNKGLDLGVLHHHVLERVAHVTYHPRVRTALVEGVACTVPEGVRKRGQRDPSDHAEPLDPL</sequence>
<evidence type="ECO:0000256" key="1">
    <source>
        <dbReference type="SAM" id="MobiDB-lite"/>
    </source>
</evidence>
<accession>A0A8H4VZS4</accession>
<dbReference type="PROSITE" id="PS50097">
    <property type="entry name" value="BTB"/>
    <property type="match status" value="1"/>
</dbReference>
<dbReference type="EMBL" id="JAAMPI010000809">
    <property type="protein sequence ID" value="KAF4628466.1"/>
    <property type="molecule type" value="Genomic_DNA"/>
</dbReference>
<dbReference type="InterPro" id="IPR011333">
    <property type="entry name" value="SKP1/BTB/POZ_sf"/>
</dbReference>
<dbReference type="PANTHER" id="PTHR47843">
    <property type="entry name" value="BTB DOMAIN-CONTAINING PROTEIN-RELATED"/>
    <property type="match status" value="1"/>
</dbReference>
<keyword evidence="4" id="KW-1185">Reference proteome</keyword>
<organism evidence="3 4">
    <name type="scientific">Cudoniella acicularis</name>
    <dbReference type="NCBI Taxonomy" id="354080"/>
    <lineage>
        <taxon>Eukaryota</taxon>
        <taxon>Fungi</taxon>
        <taxon>Dikarya</taxon>
        <taxon>Ascomycota</taxon>
        <taxon>Pezizomycotina</taxon>
        <taxon>Leotiomycetes</taxon>
        <taxon>Helotiales</taxon>
        <taxon>Tricladiaceae</taxon>
        <taxon>Cudoniella</taxon>
    </lineage>
</organism>
<feature type="region of interest" description="Disordered" evidence="1">
    <location>
        <begin position="746"/>
        <end position="765"/>
    </location>
</feature>
<gene>
    <name evidence="3" type="ORF">G7Y89_g9686</name>
</gene>
<dbReference type="Proteomes" id="UP000566819">
    <property type="component" value="Unassembled WGS sequence"/>
</dbReference>
<dbReference type="InterPro" id="IPR000210">
    <property type="entry name" value="BTB/POZ_dom"/>
</dbReference>
<feature type="compositionally biased region" description="Acidic residues" evidence="1">
    <location>
        <begin position="97"/>
        <end position="110"/>
    </location>
</feature>
<feature type="domain" description="BTB" evidence="2">
    <location>
        <begin position="9"/>
        <end position="78"/>
    </location>
</feature>
<evidence type="ECO:0000259" key="2">
    <source>
        <dbReference type="PROSITE" id="PS50097"/>
    </source>
</evidence>
<dbReference type="Gene3D" id="3.30.710.10">
    <property type="entry name" value="Potassium Channel Kv1.1, Chain A"/>
    <property type="match status" value="1"/>
</dbReference>
<evidence type="ECO:0000313" key="3">
    <source>
        <dbReference type="EMBL" id="KAF4628466.1"/>
    </source>
</evidence>
<evidence type="ECO:0000313" key="4">
    <source>
        <dbReference type="Proteomes" id="UP000566819"/>
    </source>
</evidence>
<dbReference type="AlphaFoldDB" id="A0A8H4VZS4"/>
<proteinExistence type="predicted"/>
<protein>
    <recommendedName>
        <fullName evidence="2">BTB domain-containing protein</fullName>
    </recommendedName>
</protein>
<name>A0A8H4VZS4_9HELO</name>
<dbReference type="SUPFAM" id="SSF54695">
    <property type="entry name" value="POZ domain"/>
    <property type="match status" value="1"/>
</dbReference>
<dbReference type="OrthoDB" id="9997739at2759"/>
<feature type="region of interest" description="Disordered" evidence="1">
    <location>
        <begin position="96"/>
        <end position="117"/>
    </location>
</feature>
<reference evidence="3 4" key="1">
    <citation type="submission" date="2020-03" db="EMBL/GenBank/DDBJ databases">
        <title>Draft Genome Sequence of Cudoniella acicularis.</title>
        <authorList>
            <person name="Buettner E."/>
            <person name="Kellner H."/>
        </authorList>
    </citation>
    <scope>NUCLEOTIDE SEQUENCE [LARGE SCALE GENOMIC DNA]</scope>
    <source>
        <strain evidence="3 4">DSM 108380</strain>
    </source>
</reference>
<comment type="caution">
    <text evidence="3">The sequence shown here is derived from an EMBL/GenBank/DDBJ whole genome shotgun (WGS) entry which is preliminary data.</text>
</comment>